<sequence>MIIKSLNFSPLSIHSDLILFLGIHIIPKISCYKYLGISFADFLSLKPIISNLISKLNMKPITNIPSKTYYYSWTKKSRTLKRKLKGLSKKKKKLKLTLTKNAAKRATTYNEYQNILINIFINSDITTFHQYHYLQNVTKNMRN</sequence>
<comment type="caution">
    <text evidence="1">The sequence shown here is derived from an EMBL/GenBank/DDBJ whole genome shotgun (WGS) entry which is preliminary data.</text>
</comment>
<reference evidence="1 2" key="2">
    <citation type="submission" date="2016-08" db="EMBL/GenBank/DDBJ databases">
        <title>Pervasive Adenine N6-methylation of Active Genes in Fungi.</title>
        <authorList>
            <consortium name="DOE Joint Genome Institute"/>
            <person name="Mondo S.J."/>
            <person name="Dannebaum R.O."/>
            <person name="Kuo R.C."/>
            <person name="Labutti K."/>
            <person name="Haridas S."/>
            <person name="Kuo A."/>
            <person name="Salamov A."/>
            <person name="Ahrendt S.R."/>
            <person name="Lipzen A."/>
            <person name="Sullivan W."/>
            <person name="Andreopoulos W.B."/>
            <person name="Clum A."/>
            <person name="Lindquist E."/>
            <person name="Daum C."/>
            <person name="Ramamoorthy G.K."/>
            <person name="Gryganskyi A."/>
            <person name="Culley D."/>
            <person name="Magnuson J.K."/>
            <person name="James T.Y."/>
            <person name="O'Malley M.A."/>
            <person name="Stajich J.E."/>
            <person name="Spatafora J.W."/>
            <person name="Visel A."/>
            <person name="Grigoriev I.V."/>
        </authorList>
    </citation>
    <scope>NUCLEOTIDE SEQUENCE [LARGE SCALE GENOMIC DNA]</scope>
    <source>
        <strain evidence="1 2">S4</strain>
    </source>
</reference>
<reference evidence="1 2" key="1">
    <citation type="submission" date="2016-08" db="EMBL/GenBank/DDBJ databases">
        <title>A Parts List for Fungal Cellulosomes Revealed by Comparative Genomics.</title>
        <authorList>
            <consortium name="DOE Joint Genome Institute"/>
            <person name="Haitjema C.H."/>
            <person name="Gilmore S.P."/>
            <person name="Henske J.K."/>
            <person name="Solomon K.V."/>
            <person name="De Groot R."/>
            <person name="Kuo A."/>
            <person name="Mondo S.J."/>
            <person name="Salamov A.A."/>
            <person name="Labutti K."/>
            <person name="Zhao Z."/>
            <person name="Chiniquy J."/>
            <person name="Barry K."/>
            <person name="Brewer H.M."/>
            <person name="Purvine S.O."/>
            <person name="Wright A.T."/>
            <person name="Boxma B."/>
            <person name="Van Alen T."/>
            <person name="Hackstein J.H."/>
            <person name="Baker S.E."/>
            <person name="Grigoriev I.V."/>
            <person name="O'Malley M.A."/>
        </authorList>
    </citation>
    <scope>NUCLEOTIDE SEQUENCE [LARGE SCALE GENOMIC DNA]</scope>
    <source>
        <strain evidence="1 2">S4</strain>
    </source>
</reference>
<dbReference type="Proteomes" id="UP000193944">
    <property type="component" value="Unassembled WGS sequence"/>
</dbReference>
<protein>
    <submittedName>
        <fullName evidence="1">Uncharacterized protein</fullName>
    </submittedName>
</protein>
<accession>A0A1Y1X762</accession>
<dbReference type="AlphaFoldDB" id="A0A1Y1X762"/>
<name>A0A1Y1X762_9FUNG</name>
<gene>
    <name evidence="1" type="ORF">BCR32DRAFT_279608</name>
</gene>
<proteinExistence type="predicted"/>
<evidence type="ECO:0000313" key="1">
    <source>
        <dbReference type="EMBL" id="ORX81610.1"/>
    </source>
</evidence>
<organism evidence="1 2">
    <name type="scientific">Anaeromyces robustus</name>
    <dbReference type="NCBI Taxonomy" id="1754192"/>
    <lineage>
        <taxon>Eukaryota</taxon>
        <taxon>Fungi</taxon>
        <taxon>Fungi incertae sedis</taxon>
        <taxon>Chytridiomycota</taxon>
        <taxon>Chytridiomycota incertae sedis</taxon>
        <taxon>Neocallimastigomycetes</taxon>
        <taxon>Neocallimastigales</taxon>
        <taxon>Neocallimastigaceae</taxon>
        <taxon>Anaeromyces</taxon>
    </lineage>
</organism>
<keyword evidence="2" id="KW-1185">Reference proteome</keyword>
<evidence type="ECO:0000313" key="2">
    <source>
        <dbReference type="Proteomes" id="UP000193944"/>
    </source>
</evidence>
<dbReference type="EMBL" id="MCFG01000115">
    <property type="protein sequence ID" value="ORX81610.1"/>
    <property type="molecule type" value="Genomic_DNA"/>
</dbReference>